<keyword evidence="10" id="KW-1185">Reference proteome</keyword>
<dbReference type="OrthoDB" id="9776552at2"/>
<proteinExistence type="predicted"/>
<dbReference type="GO" id="GO:0000155">
    <property type="term" value="F:phosphorelay sensor kinase activity"/>
    <property type="evidence" value="ECO:0007669"/>
    <property type="project" value="InterPro"/>
</dbReference>
<keyword evidence="5 9" id="KW-0418">Kinase</keyword>
<dbReference type="Pfam" id="PF02518">
    <property type="entry name" value="HATPase_c"/>
    <property type="match status" value="1"/>
</dbReference>
<keyword evidence="6 7" id="KW-0472">Membrane</keyword>
<gene>
    <name evidence="9" type="ORF">SAMN05216192_109108</name>
</gene>
<dbReference type="Pfam" id="PF00672">
    <property type="entry name" value="HAMP"/>
    <property type="match status" value="1"/>
</dbReference>
<name>A0A1G8P6M4_9BACL</name>
<keyword evidence="2" id="KW-1003">Cell membrane</keyword>
<comment type="subcellular location">
    <subcellularLocation>
        <location evidence="1">Cell membrane</location>
        <topology evidence="1">Multi-pass membrane protein</topology>
    </subcellularLocation>
</comment>
<evidence type="ECO:0000256" key="6">
    <source>
        <dbReference type="ARBA" id="ARBA00023136"/>
    </source>
</evidence>
<reference evidence="10" key="1">
    <citation type="submission" date="2016-10" db="EMBL/GenBank/DDBJ databases">
        <authorList>
            <person name="Varghese N."/>
            <person name="Submissions S."/>
        </authorList>
    </citation>
    <scope>NUCLEOTIDE SEQUENCE [LARGE SCALE GENOMIC DNA]</scope>
    <source>
        <strain evidence="10">CGMCC 1.11012</strain>
    </source>
</reference>
<feature type="transmembrane region" description="Helical" evidence="7">
    <location>
        <begin position="281"/>
        <end position="301"/>
    </location>
</feature>
<keyword evidence="7" id="KW-0812">Transmembrane</keyword>
<dbReference type="PROSITE" id="PS50885">
    <property type="entry name" value="HAMP"/>
    <property type="match status" value="1"/>
</dbReference>
<dbReference type="InterPro" id="IPR003660">
    <property type="entry name" value="HAMP_dom"/>
</dbReference>
<dbReference type="Gene3D" id="6.10.340.10">
    <property type="match status" value="1"/>
</dbReference>
<sequence length="584" mass="65980">MRKLLLFMHKIRFKMFIIILACMLTVALSISLIAYRYITDLLTEKQMSQMESYSDRQSEQLERILSDIKAPLGQLAGKLSETDQSREGVTNVLRMYQYSVYPFSRGMYFIAPDYSIYETAQTTVLPEPLMDKLFAAARTSWTSLQTAGPYQSENKGLVLTIAVTVYRGMDIQGILAADIDLLALNELIAGMNPSPTTSTLLFNPEIQPILSSVKVRQDEYSGLFPQIKSYLQQAADGVFPLYTADEEFVALFGSPNSQNWRLVSFVDKQDILAPVTQLRAYAIYLVLFFILLSLIISFFLARYIDGPISGLILQMRRIQKGNLGLRVQLKRKDEFRTLADSFNVMLDHIGELIDDKLRIEKMKKQYEFRALQAQINPHFLYNTLNSINALVDLKRTDEIAKVLHALVNLLNYSMGKGEALTSLGNELQGLKHYVYLQQIRYQNKFDVTFEVDEEILDCQILKLTLQPIVENAIFHGIKEKRRGDGQITVGGSLYKSKIVQLYVEDNGTGIAPGRLAGLLEPSDTDIHAAEELPRYSSMGLRNVHERLQLQFGEAYGLKIESTEGLGTKIIISFTALRGGQADGH</sequence>
<dbReference type="InterPro" id="IPR036890">
    <property type="entry name" value="HATPase_C_sf"/>
</dbReference>
<evidence type="ECO:0000256" key="7">
    <source>
        <dbReference type="SAM" id="Phobius"/>
    </source>
</evidence>
<dbReference type="SUPFAM" id="SSF158472">
    <property type="entry name" value="HAMP domain-like"/>
    <property type="match status" value="1"/>
</dbReference>
<evidence type="ECO:0000256" key="3">
    <source>
        <dbReference type="ARBA" id="ARBA00022553"/>
    </source>
</evidence>
<dbReference type="GO" id="GO:0005886">
    <property type="term" value="C:plasma membrane"/>
    <property type="evidence" value="ECO:0007669"/>
    <property type="project" value="UniProtKB-SubCell"/>
</dbReference>
<evidence type="ECO:0000256" key="4">
    <source>
        <dbReference type="ARBA" id="ARBA00022679"/>
    </source>
</evidence>
<dbReference type="Pfam" id="PF06580">
    <property type="entry name" value="His_kinase"/>
    <property type="match status" value="1"/>
</dbReference>
<evidence type="ECO:0000256" key="2">
    <source>
        <dbReference type="ARBA" id="ARBA00022475"/>
    </source>
</evidence>
<keyword evidence="4" id="KW-0808">Transferase</keyword>
<dbReference type="InterPro" id="IPR050640">
    <property type="entry name" value="Bact_2-comp_sensor_kinase"/>
</dbReference>
<accession>A0A1G8P6M4</accession>
<dbReference type="SUPFAM" id="SSF55874">
    <property type="entry name" value="ATPase domain of HSP90 chaperone/DNA topoisomerase II/histidine kinase"/>
    <property type="match status" value="1"/>
</dbReference>
<dbReference type="InterPro" id="IPR010559">
    <property type="entry name" value="Sig_transdc_His_kin_internal"/>
</dbReference>
<evidence type="ECO:0000259" key="8">
    <source>
        <dbReference type="PROSITE" id="PS50885"/>
    </source>
</evidence>
<dbReference type="InterPro" id="IPR003594">
    <property type="entry name" value="HATPase_dom"/>
</dbReference>
<organism evidence="9 10">
    <name type="scientific">Paenibacillus typhae</name>
    <dbReference type="NCBI Taxonomy" id="1174501"/>
    <lineage>
        <taxon>Bacteria</taxon>
        <taxon>Bacillati</taxon>
        <taxon>Bacillota</taxon>
        <taxon>Bacilli</taxon>
        <taxon>Bacillales</taxon>
        <taxon>Paenibacillaceae</taxon>
        <taxon>Paenibacillus</taxon>
    </lineage>
</organism>
<evidence type="ECO:0000256" key="5">
    <source>
        <dbReference type="ARBA" id="ARBA00022777"/>
    </source>
</evidence>
<evidence type="ECO:0000313" key="9">
    <source>
        <dbReference type="EMBL" id="SDI88161.1"/>
    </source>
</evidence>
<dbReference type="CDD" id="cd06225">
    <property type="entry name" value="HAMP"/>
    <property type="match status" value="1"/>
</dbReference>
<dbReference type="PANTHER" id="PTHR34220:SF7">
    <property type="entry name" value="SENSOR HISTIDINE KINASE YPDA"/>
    <property type="match status" value="1"/>
</dbReference>
<dbReference type="PANTHER" id="PTHR34220">
    <property type="entry name" value="SENSOR HISTIDINE KINASE YPDA"/>
    <property type="match status" value="1"/>
</dbReference>
<dbReference type="EMBL" id="FNDX01000009">
    <property type="protein sequence ID" value="SDI88161.1"/>
    <property type="molecule type" value="Genomic_DNA"/>
</dbReference>
<feature type="domain" description="HAMP" evidence="8">
    <location>
        <begin position="302"/>
        <end position="354"/>
    </location>
</feature>
<dbReference type="AlphaFoldDB" id="A0A1G8P6M4"/>
<dbReference type="RefSeq" id="WP_090714079.1">
    <property type="nucleotide sequence ID" value="NZ_CBCSKY010000011.1"/>
</dbReference>
<dbReference type="Proteomes" id="UP000199050">
    <property type="component" value="Unassembled WGS sequence"/>
</dbReference>
<dbReference type="SMART" id="SM00304">
    <property type="entry name" value="HAMP"/>
    <property type="match status" value="1"/>
</dbReference>
<evidence type="ECO:0000256" key="1">
    <source>
        <dbReference type="ARBA" id="ARBA00004651"/>
    </source>
</evidence>
<dbReference type="STRING" id="1174501.SAMN05216192_109108"/>
<protein>
    <submittedName>
        <fullName evidence="9">Two-component system, sensor histidine kinase YesM</fullName>
    </submittedName>
</protein>
<keyword evidence="7" id="KW-1133">Transmembrane helix</keyword>
<keyword evidence="3" id="KW-0597">Phosphoprotein</keyword>
<dbReference type="Gene3D" id="3.30.565.10">
    <property type="entry name" value="Histidine kinase-like ATPase, C-terminal domain"/>
    <property type="match status" value="1"/>
</dbReference>
<evidence type="ECO:0000313" key="10">
    <source>
        <dbReference type="Proteomes" id="UP000199050"/>
    </source>
</evidence>